<protein>
    <submittedName>
        <fullName evidence="1">Uncharacterized protein</fullName>
    </submittedName>
</protein>
<comment type="caution">
    <text evidence="1">The sequence shown here is derived from an EMBL/GenBank/DDBJ whole genome shotgun (WGS) entry which is preliminary data.</text>
</comment>
<accession>A0ACC3SJM8</accession>
<dbReference type="Proteomes" id="UP001320706">
    <property type="component" value="Unassembled WGS sequence"/>
</dbReference>
<name>A0ACC3SJM8_9PEZI</name>
<evidence type="ECO:0000313" key="2">
    <source>
        <dbReference type="Proteomes" id="UP001320706"/>
    </source>
</evidence>
<gene>
    <name evidence="1" type="ORF">M8818_002386</name>
</gene>
<evidence type="ECO:0000313" key="1">
    <source>
        <dbReference type="EMBL" id="KAK8214803.1"/>
    </source>
</evidence>
<keyword evidence="2" id="KW-1185">Reference proteome</keyword>
<proteinExistence type="predicted"/>
<organism evidence="1 2">
    <name type="scientific">Zalaria obscura</name>
    <dbReference type="NCBI Taxonomy" id="2024903"/>
    <lineage>
        <taxon>Eukaryota</taxon>
        <taxon>Fungi</taxon>
        <taxon>Dikarya</taxon>
        <taxon>Ascomycota</taxon>
        <taxon>Pezizomycotina</taxon>
        <taxon>Dothideomycetes</taxon>
        <taxon>Dothideomycetidae</taxon>
        <taxon>Dothideales</taxon>
        <taxon>Zalariaceae</taxon>
        <taxon>Zalaria</taxon>
    </lineage>
</organism>
<reference evidence="1" key="1">
    <citation type="submission" date="2024-02" db="EMBL/GenBank/DDBJ databases">
        <title>Metagenome Assembled Genome of Zalaria obscura JY119.</title>
        <authorList>
            <person name="Vighnesh L."/>
            <person name="Jagadeeshwari U."/>
            <person name="Venkata Ramana C."/>
            <person name="Sasikala C."/>
        </authorList>
    </citation>
    <scope>NUCLEOTIDE SEQUENCE</scope>
    <source>
        <strain evidence="1">JY119</strain>
    </source>
</reference>
<dbReference type="EMBL" id="JAMKPW020000010">
    <property type="protein sequence ID" value="KAK8214803.1"/>
    <property type="molecule type" value="Genomic_DNA"/>
</dbReference>
<sequence length="325" mass="36866">MQQEEDTQAEWFAYRMSSRMSSQPLVYFPAVPRPDQIIGAFKQLSKRKKTAYLNLTAPCKAPTAAPAKEDYEAYIRRVWESNAIDPFTPEADWTNSRAPLGSDARAIYPVSARLNHSCTPNCVRSFDTSDPPKARLHVVRNIAAGEELTIAYAHVHSVTCTDQSTTLCGGFNNPEWGVDVCTGWSVRRQAIRDLGFECDCKACNRSDKLFRLYNARRERIAELFERLNDRSITPSMANIDALIEDHLSCANELVAWLEEEGLVGVELARAYAHARAYETMHSPSKRYRATEVQWKYLDIIQACYGKDSAAYKQAELLMAILRRRP</sequence>